<dbReference type="InterPro" id="IPR015943">
    <property type="entry name" value="WD40/YVTN_repeat-like_dom_sf"/>
</dbReference>
<reference evidence="4" key="1">
    <citation type="submission" date="2015-12" db="EMBL/GenBank/DDBJ databases">
        <title>De novo transcriptome assembly of four potential Pierce s Disease insect vectors from Arizona vineyards.</title>
        <authorList>
            <person name="Tassone E.E."/>
        </authorList>
    </citation>
    <scope>NUCLEOTIDE SEQUENCE</scope>
</reference>
<dbReference type="GO" id="GO:1990757">
    <property type="term" value="F:ubiquitin ligase activator activity"/>
    <property type="evidence" value="ECO:0007669"/>
    <property type="project" value="TreeGrafter"/>
</dbReference>
<dbReference type="PANTHER" id="PTHR19918">
    <property type="entry name" value="CELL DIVISION CYCLE 20 CDC20 FIZZY -RELATED"/>
    <property type="match status" value="1"/>
</dbReference>
<dbReference type="Gene3D" id="2.130.10.10">
    <property type="entry name" value="YVTN repeat-like/Quinoprotein amine dehydrogenase"/>
    <property type="match status" value="1"/>
</dbReference>
<name>A0A1B6CX61_9HEMI</name>
<dbReference type="GO" id="GO:0005680">
    <property type="term" value="C:anaphase-promoting complex"/>
    <property type="evidence" value="ECO:0007669"/>
    <property type="project" value="TreeGrafter"/>
</dbReference>
<evidence type="ECO:0000256" key="2">
    <source>
        <dbReference type="ARBA" id="ARBA00022737"/>
    </source>
</evidence>
<dbReference type="AlphaFoldDB" id="A0A1B6CX61"/>
<dbReference type="SUPFAM" id="SSF50978">
    <property type="entry name" value="WD40 repeat-like"/>
    <property type="match status" value="1"/>
</dbReference>
<keyword evidence="2" id="KW-0677">Repeat</keyword>
<gene>
    <name evidence="4" type="ORF">g.26610</name>
</gene>
<feature type="repeat" description="WD" evidence="3">
    <location>
        <begin position="375"/>
        <end position="416"/>
    </location>
</feature>
<dbReference type="SMART" id="SM00320">
    <property type="entry name" value="WD40"/>
    <property type="match status" value="5"/>
</dbReference>
<dbReference type="PANTHER" id="PTHR19918:SF52">
    <property type="entry name" value="PROTEIN CORTEX"/>
    <property type="match status" value="1"/>
</dbReference>
<evidence type="ECO:0000313" key="4">
    <source>
        <dbReference type="EMBL" id="JAS18079.1"/>
    </source>
</evidence>
<protein>
    <submittedName>
        <fullName evidence="4">Uncharacterized protein</fullName>
    </submittedName>
</protein>
<accession>A0A1B6CX61</accession>
<dbReference type="Pfam" id="PF00400">
    <property type="entry name" value="WD40"/>
    <property type="match status" value="2"/>
</dbReference>
<dbReference type="GO" id="GO:0031145">
    <property type="term" value="P:anaphase-promoting complex-dependent catabolic process"/>
    <property type="evidence" value="ECO:0007669"/>
    <property type="project" value="TreeGrafter"/>
</dbReference>
<evidence type="ECO:0000256" key="1">
    <source>
        <dbReference type="ARBA" id="ARBA00022574"/>
    </source>
</evidence>
<dbReference type="InterPro" id="IPR033010">
    <property type="entry name" value="Cdc20/Fizzy"/>
</dbReference>
<dbReference type="InterPro" id="IPR036322">
    <property type="entry name" value="WD40_repeat_dom_sf"/>
</dbReference>
<dbReference type="GO" id="GO:1905786">
    <property type="term" value="P:positive regulation of anaphase-promoting complex-dependent catabolic process"/>
    <property type="evidence" value="ECO:0007669"/>
    <property type="project" value="TreeGrafter"/>
</dbReference>
<dbReference type="EMBL" id="GEDC01019219">
    <property type="protein sequence ID" value="JAS18079.1"/>
    <property type="molecule type" value="Transcribed_RNA"/>
</dbReference>
<dbReference type="InterPro" id="IPR001680">
    <property type="entry name" value="WD40_rpt"/>
</dbReference>
<keyword evidence="1 3" id="KW-0853">WD repeat</keyword>
<evidence type="ECO:0000256" key="3">
    <source>
        <dbReference type="PROSITE-ProRule" id="PRU00221"/>
    </source>
</evidence>
<organism evidence="4">
    <name type="scientific">Clastoptera arizonana</name>
    <name type="common">Arizona spittle bug</name>
    <dbReference type="NCBI Taxonomy" id="38151"/>
    <lineage>
        <taxon>Eukaryota</taxon>
        <taxon>Metazoa</taxon>
        <taxon>Ecdysozoa</taxon>
        <taxon>Arthropoda</taxon>
        <taxon>Hexapoda</taxon>
        <taxon>Insecta</taxon>
        <taxon>Pterygota</taxon>
        <taxon>Neoptera</taxon>
        <taxon>Paraneoptera</taxon>
        <taxon>Hemiptera</taxon>
        <taxon>Auchenorrhyncha</taxon>
        <taxon>Cercopoidea</taxon>
        <taxon>Clastopteridae</taxon>
        <taxon>Clastoptera</taxon>
    </lineage>
</organism>
<dbReference type="GO" id="GO:0010997">
    <property type="term" value="F:anaphase-promoting complex binding"/>
    <property type="evidence" value="ECO:0007669"/>
    <property type="project" value="InterPro"/>
</dbReference>
<sequence length="448" mass="51060">MFRPISKNKCEGDRFIPKRQFLDLNLFHYKYPHDNEEESEDVDILCQAVESKFLSLYQKSVKDTILPNVEQGSNILPFYISKPPIKVHRKVTHWPVQARKKPCIGRPDAVLDFPLNLQSIYSNVLDWGTADIIATSTSGYLYFWHASTNRSFKFRLKNYGLNHISCLKWHPNGNIIAYASTLNYLVMLDVRTHKIIADFKNICHINCYVSSIDFHPHLHHLVVGCSQGNIMELHKKLSCKSSSNSHNGTVLMLAFSYDGTYLASYASDKYILVVRSKEVIFRVRTHHPCTGFAWHPWRASHLVVGYTNGQMTLYNVASNKTLTSYIPSIEQDSVILGLTFSKLTGELVTSHRINTESNCTQLNVLESFDRVVDRLSGNFGKIFYLKWSPDGTKLATAGSDEKIYIWNFLPSSKTSNKSKMESKYGNRLGTVYSGIKLNQPSIPLSLIR</sequence>
<dbReference type="PROSITE" id="PS50082">
    <property type="entry name" value="WD_REPEATS_2"/>
    <property type="match status" value="1"/>
</dbReference>
<dbReference type="PROSITE" id="PS50294">
    <property type="entry name" value="WD_REPEATS_REGION"/>
    <property type="match status" value="1"/>
</dbReference>
<proteinExistence type="predicted"/>